<reference evidence="3" key="1">
    <citation type="submission" date="2016-06" db="EMBL/GenBank/DDBJ databases">
        <authorList>
            <person name="Varghese N."/>
            <person name="Submissions Spin"/>
        </authorList>
    </citation>
    <scope>NUCLEOTIDE SEQUENCE [LARGE SCALE GENOMIC DNA]</scope>
    <source>
        <strain evidence="3">DSM 44151</strain>
    </source>
</reference>
<dbReference type="CDD" id="cd00090">
    <property type="entry name" value="HTH_ARSR"/>
    <property type="match status" value="1"/>
</dbReference>
<protein>
    <submittedName>
        <fullName evidence="2">Transcriptional regulator, ArsR family</fullName>
    </submittedName>
</protein>
<dbReference type="OrthoDB" id="3542816at2"/>
<evidence type="ECO:0000313" key="2">
    <source>
        <dbReference type="EMBL" id="SCL47468.1"/>
    </source>
</evidence>
<feature type="domain" description="DUF5937" evidence="1">
    <location>
        <begin position="136"/>
        <end position="267"/>
    </location>
</feature>
<dbReference type="Pfam" id="PF19361">
    <property type="entry name" value="DUF5937"/>
    <property type="match status" value="1"/>
</dbReference>
<dbReference type="InterPro" id="IPR011991">
    <property type="entry name" value="ArsR-like_HTH"/>
</dbReference>
<dbReference type="AlphaFoldDB" id="A0A1C6U0N7"/>
<keyword evidence="3" id="KW-1185">Reference proteome</keyword>
<dbReference type="PANTHER" id="PTHR43132:SF8">
    <property type="entry name" value="HTH-TYPE TRANSCRIPTIONAL REGULATOR KMTR"/>
    <property type="match status" value="1"/>
</dbReference>
<dbReference type="STRING" id="47854.GA0070603_0388"/>
<dbReference type="Pfam" id="PF12840">
    <property type="entry name" value="HTH_20"/>
    <property type="match status" value="1"/>
</dbReference>
<proteinExistence type="predicted"/>
<organism evidence="2 3">
    <name type="scientific">Micromonospora chersina</name>
    <dbReference type="NCBI Taxonomy" id="47854"/>
    <lineage>
        <taxon>Bacteria</taxon>
        <taxon>Bacillati</taxon>
        <taxon>Actinomycetota</taxon>
        <taxon>Actinomycetes</taxon>
        <taxon>Micromonosporales</taxon>
        <taxon>Micromonosporaceae</taxon>
        <taxon>Micromonospora</taxon>
    </lineage>
</organism>
<dbReference type="InterPro" id="IPR036388">
    <property type="entry name" value="WH-like_DNA-bd_sf"/>
</dbReference>
<name>A0A1C6U0N7_9ACTN</name>
<accession>A0A1C6U0N7</accession>
<sequence>MSSVFGGVPRPATIRLSPNRKGARVIHLHFTATDLSRVRFAASPLTETVASLRALAAGRRGPHLHRPWIDRFAGRADRLRERDLDLLRALVRPEGYIPDFLLPPPGRRSSTFADALAQVADADPAIVARELAHLAAHRIAQRGPGREDRRALLQALVDRPDAGLGPVTEALEAYHRVAIAPVWPRIDALLNDDIAYRLDALADGGVDRMMSNLHPSVTFAGETLSVVKYYDGHADCGGRGLLLVPCAFAWPDVLVRTAQPEPPSISYSPRGLGRLWAEQPAQAGSALAGVLGHTRAALLAQLDLPMSTSQAATQMALAAPTLSVHLQALRAAGLLTSRRAGRQVLYARTELGERLLSEAGRAAVSVR</sequence>
<evidence type="ECO:0000259" key="1">
    <source>
        <dbReference type="Pfam" id="PF19361"/>
    </source>
</evidence>
<dbReference type="PANTHER" id="PTHR43132">
    <property type="entry name" value="ARSENICAL RESISTANCE OPERON REPRESSOR ARSR-RELATED"/>
    <property type="match status" value="1"/>
</dbReference>
<dbReference type="Proteomes" id="UP000198605">
    <property type="component" value="Unassembled WGS sequence"/>
</dbReference>
<gene>
    <name evidence="2" type="ORF">GA0070603_0388</name>
</gene>
<dbReference type="SUPFAM" id="SSF46785">
    <property type="entry name" value="Winged helix' DNA-binding domain"/>
    <property type="match status" value="1"/>
</dbReference>
<dbReference type="InterPro" id="IPR036390">
    <property type="entry name" value="WH_DNA-bd_sf"/>
</dbReference>
<evidence type="ECO:0000313" key="3">
    <source>
        <dbReference type="Proteomes" id="UP000198605"/>
    </source>
</evidence>
<dbReference type="EMBL" id="FMIB01000002">
    <property type="protein sequence ID" value="SCL47468.1"/>
    <property type="molecule type" value="Genomic_DNA"/>
</dbReference>
<dbReference type="Gene3D" id="1.10.10.10">
    <property type="entry name" value="Winged helix-like DNA-binding domain superfamily/Winged helix DNA-binding domain"/>
    <property type="match status" value="1"/>
</dbReference>
<dbReference type="InterPro" id="IPR045981">
    <property type="entry name" value="DUF5937"/>
</dbReference>
<dbReference type="InterPro" id="IPR051011">
    <property type="entry name" value="Metal_resp_trans_reg"/>
</dbReference>